<dbReference type="Proteomes" id="UP000664357">
    <property type="component" value="Unassembled WGS sequence"/>
</dbReference>
<reference evidence="3 4" key="1">
    <citation type="submission" date="2021-03" db="EMBL/GenBank/DDBJ databases">
        <authorList>
            <person name="Gilmore M.S."/>
            <person name="Schwartzman J."/>
            <person name="Van Tyne D."/>
            <person name="Martin M."/>
            <person name="Earl A.M."/>
            <person name="Manson A.L."/>
            <person name="Straub T."/>
            <person name="Salamzade R."/>
            <person name="Saavedra J."/>
            <person name="Lebreton F."/>
            <person name="Prichula J."/>
            <person name="Schaufler K."/>
            <person name="Gaca A."/>
            <person name="Sgardioli B."/>
            <person name="Wagenaar J."/>
            <person name="Strong T."/>
        </authorList>
    </citation>
    <scope>NUCLEOTIDE SEQUENCE [LARGE SCALE GENOMIC DNA]</scope>
    <source>
        <strain evidence="3 4">665A</strain>
    </source>
</reference>
<gene>
    <name evidence="3" type="ORF">JZO67_002693</name>
</gene>
<feature type="signal peptide" evidence="1">
    <location>
        <begin position="1"/>
        <end position="24"/>
    </location>
</feature>
<comment type="caution">
    <text evidence="3">The sequence shown here is derived from an EMBL/GenBank/DDBJ whole genome shotgun (WGS) entry which is preliminary data.</text>
</comment>
<evidence type="ECO:0000259" key="2">
    <source>
        <dbReference type="Pfam" id="PF18885"/>
    </source>
</evidence>
<protein>
    <recommendedName>
        <fullName evidence="2">DUF5648 domain-containing protein</fullName>
    </recommendedName>
</protein>
<feature type="chain" id="PRO_5047025232" description="DUF5648 domain-containing protein" evidence="1">
    <location>
        <begin position="25"/>
        <end position="385"/>
    </location>
</feature>
<accession>A0ABV0EQ29</accession>
<keyword evidence="4" id="KW-1185">Reference proteome</keyword>
<reference evidence="3 4" key="2">
    <citation type="submission" date="2024-02" db="EMBL/GenBank/DDBJ databases">
        <title>The Genome Sequence of Enterococcus sp. DIV0159.</title>
        <authorList>
            <person name="Earl A."/>
            <person name="Manson A."/>
            <person name="Gilmore M."/>
            <person name="Sanders J."/>
            <person name="Shea T."/>
            <person name="Howe W."/>
            <person name="Livny J."/>
            <person name="Cuomo C."/>
            <person name="Neafsey D."/>
            <person name="Birren B."/>
        </authorList>
    </citation>
    <scope>NUCLEOTIDE SEQUENCE [LARGE SCALE GENOMIC DNA]</scope>
    <source>
        <strain evidence="3 4">665A</strain>
    </source>
</reference>
<dbReference type="EMBL" id="JAFREL020000002">
    <property type="protein sequence ID" value="MEO1770740.1"/>
    <property type="molecule type" value="Genomic_DNA"/>
</dbReference>
<feature type="domain" description="DUF5648" evidence="2">
    <location>
        <begin position="32"/>
        <end position="159"/>
    </location>
</feature>
<proteinExistence type="predicted"/>
<keyword evidence="1" id="KW-0732">Signal</keyword>
<sequence length="385" mass="41575">MKKGFSYAFVGAAMLMLGAAVVQADTAEASTLYRAYNPNTGEHLYTQNYNEIPFVVRAGWQDEGSAWTAPDKGVEVHRLFNPNNGGDHFYTLDTNERDHLTRVGWTYEGLSWRSGGKIPVYRLYNPNAKSGTHHYTTDGNERNHLVNLGWRSEGTAFYASEVGKGNPNPAPSPGVTPKKVDVNITAPGGEERNVPGSYRLLYSNRAFDNASLGTATIEFVADVAMVGSGSDYETQFVIAGNGPASGQVGVGLHYQAGNDGNFAQGRINTTNINFPANAGTTGQQYYSVNTNAPGVGSNQSVNLKVRYFDSGYMQAFVNNTLVGQYKTKLVPGGNAYILHVNSTNATAKVRNLKVYKNGADVTTKGQVPFAQTSFDIANDVRDGAY</sequence>
<evidence type="ECO:0000256" key="1">
    <source>
        <dbReference type="SAM" id="SignalP"/>
    </source>
</evidence>
<dbReference type="RefSeq" id="WP_207703691.1">
    <property type="nucleotide sequence ID" value="NZ_JAFREL020000002.1"/>
</dbReference>
<evidence type="ECO:0000313" key="3">
    <source>
        <dbReference type="EMBL" id="MEO1770740.1"/>
    </source>
</evidence>
<dbReference type="Pfam" id="PF18885">
    <property type="entry name" value="DUF5648"/>
    <property type="match status" value="1"/>
</dbReference>
<evidence type="ECO:0000313" key="4">
    <source>
        <dbReference type="Proteomes" id="UP000664357"/>
    </source>
</evidence>
<dbReference type="InterPro" id="IPR043708">
    <property type="entry name" value="DUF5648"/>
</dbReference>
<organism evidence="3 4">
    <name type="scientific">Candidatus Enterococcus ferrettii</name>
    <dbReference type="NCBI Taxonomy" id="2815324"/>
    <lineage>
        <taxon>Bacteria</taxon>
        <taxon>Bacillati</taxon>
        <taxon>Bacillota</taxon>
        <taxon>Bacilli</taxon>
        <taxon>Lactobacillales</taxon>
        <taxon>Enterococcaceae</taxon>
        <taxon>Enterococcus</taxon>
    </lineage>
</organism>
<name>A0ABV0EQ29_9ENTE</name>